<feature type="compositionally biased region" description="Polar residues" evidence="1">
    <location>
        <begin position="1"/>
        <end position="13"/>
    </location>
</feature>
<name>G0SAB7_CHATD</name>
<dbReference type="KEGG" id="cthr:CTHT_0041700"/>
<dbReference type="eggNOG" id="ENOG502S90D">
    <property type="taxonomic scope" value="Eukaryota"/>
</dbReference>
<dbReference type="InterPro" id="IPR047142">
    <property type="entry name" value="OryJ/VirC-like"/>
</dbReference>
<dbReference type="Proteomes" id="UP000008066">
    <property type="component" value="Unassembled WGS sequence"/>
</dbReference>
<protein>
    <submittedName>
        <fullName evidence="2">Putative E3 ubiquitin-protein</fullName>
    </submittedName>
</protein>
<dbReference type="GeneID" id="18258208"/>
<evidence type="ECO:0000313" key="3">
    <source>
        <dbReference type="Proteomes" id="UP000008066"/>
    </source>
</evidence>
<dbReference type="InterPro" id="IPR014710">
    <property type="entry name" value="RmlC-like_jellyroll"/>
</dbReference>
<gene>
    <name evidence="2" type="ORF">CTHT_0041700</name>
</gene>
<dbReference type="RefSeq" id="XP_006694574.1">
    <property type="nucleotide sequence ID" value="XM_006694511.1"/>
</dbReference>
<dbReference type="PANTHER" id="PTHR36156:SF2">
    <property type="entry name" value="CUPIN TYPE-2 DOMAIN-CONTAINING PROTEIN"/>
    <property type="match status" value="1"/>
</dbReference>
<dbReference type="OMA" id="VRFITTH"/>
<dbReference type="Gene3D" id="2.60.120.10">
    <property type="entry name" value="Jelly Rolls"/>
    <property type="match status" value="1"/>
</dbReference>
<organism evidence="3">
    <name type="scientific">Chaetomium thermophilum (strain DSM 1495 / CBS 144.50 / IMI 039719)</name>
    <name type="common">Thermochaetoides thermophila</name>
    <dbReference type="NCBI Taxonomy" id="759272"/>
    <lineage>
        <taxon>Eukaryota</taxon>
        <taxon>Fungi</taxon>
        <taxon>Dikarya</taxon>
        <taxon>Ascomycota</taxon>
        <taxon>Pezizomycotina</taxon>
        <taxon>Sordariomycetes</taxon>
        <taxon>Sordariomycetidae</taxon>
        <taxon>Sordariales</taxon>
        <taxon>Chaetomiaceae</taxon>
        <taxon>Thermochaetoides</taxon>
    </lineage>
</organism>
<dbReference type="HOGENOM" id="CLU_1815582_0_0_1"/>
<dbReference type="EMBL" id="GL988043">
    <property type="protein sequence ID" value="EGS19689.1"/>
    <property type="molecule type" value="Genomic_DNA"/>
</dbReference>
<dbReference type="PANTHER" id="PTHR36156">
    <property type="entry name" value="SLR2101 PROTEIN"/>
    <property type="match status" value="1"/>
</dbReference>
<evidence type="ECO:0000256" key="1">
    <source>
        <dbReference type="SAM" id="MobiDB-lite"/>
    </source>
</evidence>
<keyword evidence="3" id="KW-1185">Reference proteome</keyword>
<dbReference type="AlphaFoldDB" id="G0SAB7"/>
<accession>G0SAB7</accession>
<dbReference type="STRING" id="759272.G0SAB7"/>
<feature type="region of interest" description="Disordered" evidence="1">
    <location>
        <begin position="1"/>
        <end position="30"/>
    </location>
</feature>
<dbReference type="OrthoDB" id="5840532at2759"/>
<proteinExistence type="predicted"/>
<reference evidence="2 3" key="1">
    <citation type="journal article" date="2011" name="Cell">
        <title>Insight into structure and assembly of the nuclear pore complex by utilizing the genome of a eukaryotic thermophile.</title>
        <authorList>
            <person name="Amlacher S."/>
            <person name="Sarges P."/>
            <person name="Flemming D."/>
            <person name="van Noort V."/>
            <person name="Kunze R."/>
            <person name="Devos D.P."/>
            <person name="Arumugam M."/>
            <person name="Bork P."/>
            <person name="Hurt E."/>
        </authorList>
    </citation>
    <scope>NUCLEOTIDE SEQUENCE [LARGE SCALE GENOMIC DNA]</scope>
    <source>
        <strain evidence="3">DSM 1495 / CBS 144.50 / IMI 039719</strain>
    </source>
</reference>
<evidence type="ECO:0000313" key="2">
    <source>
        <dbReference type="EMBL" id="EGS19689.1"/>
    </source>
</evidence>
<sequence length="142" mass="15082">MSSSKSANPSSQLTPTGGPTIIPNPPPNTLRHPVRFITTHNHTTGQAILHSSTPVPFRLYDNNNLSMGVAYTTSSFPPNLNSDADITAHTSLMSSGTLGLVNPGGTVLRCVDFAPGYACGMHRTQSLDFWDCDRRGGRDGVG</sequence>